<accession>A0A4V3BB83</accession>
<comment type="caution">
    <text evidence="1">The sequence shown here is derived from an EMBL/GenBank/DDBJ whole genome shotgun (WGS) entry which is preliminary data.</text>
</comment>
<proteinExistence type="predicted"/>
<dbReference type="EMBL" id="SMZO01000039">
    <property type="protein sequence ID" value="TDL85789.1"/>
    <property type="molecule type" value="Genomic_DNA"/>
</dbReference>
<dbReference type="RefSeq" id="WP_133343659.1">
    <property type="nucleotide sequence ID" value="NZ_SMZO01000039.1"/>
</dbReference>
<evidence type="ECO:0000313" key="1">
    <source>
        <dbReference type="EMBL" id="TDL85789.1"/>
    </source>
</evidence>
<gene>
    <name evidence="1" type="ORF">E2L05_14685</name>
</gene>
<dbReference type="Proteomes" id="UP000294562">
    <property type="component" value="Unassembled WGS sequence"/>
</dbReference>
<keyword evidence="2" id="KW-1185">Reference proteome</keyword>
<name>A0A4V3BB83_9RHOB</name>
<sequence length="214" mass="22569">MLPSTAMTLLRADPNSFLLNNGLTIDGGPADGDTYFCFGHSDAAHAWAAGAAGPNEVWKAGDATGGGMGIVESMVDGLRLQPAHNLRMIPNTAAVTYNAIPHLHLTAAGSDMVFTGTLTGCTIIISANAARTDVRIAHLRPGGVRGGAFSEQERIRGSGQLNGAGATHLFGPSDYYHGTCCANVMGIRQGGAWEIYGQVFHRNPRRVREVQRIL</sequence>
<reference evidence="1 2" key="1">
    <citation type="submission" date="2019-03" db="EMBL/GenBank/DDBJ databases">
        <title>Rhodobacteraceae bacterium SM1902, a new member of the family Rhodobacteraceae isolated from Yantai.</title>
        <authorList>
            <person name="Sun Y."/>
        </authorList>
    </citation>
    <scope>NUCLEOTIDE SEQUENCE [LARGE SCALE GENOMIC DNA]</scope>
    <source>
        <strain evidence="1 2">SM1902</strain>
    </source>
</reference>
<organism evidence="1 2">
    <name type="scientific">Meridianimarinicoccus aquatilis</name>
    <dbReference type="NCBI Taxonomy" id="2552766"/>
    <lineage>
        <taxon>Bacteria</taxon>
        <taxon>Pseudomonadati</taxon>
        <taxon>Pseudomonadota</taxon>
        <taxon>Alphaproteobacteria</taxon>
        <taxon>Rhodobacterales</taxon>
        <taxon>Paracoccaceae</taxon>
        <taxon>Meridianimarinicoccus</taxon>
    </lineage>
</organism>
<dbReference type="OrthoDB" id="7306891at2"/>
<dbReference type="AlphaFoldDB" id="A0A4V3BB83"/>
<protein>
    <submittedName>
        <fullName evidence="1">Uncharacterized protein</fullName>
    </submittedName>
</protein>
<evidence type="ECO:0000313" key="2">
    <source>
        <dbReference type="Proteomes" id="UP000294562"/>
    </source>
</evidence>